<evidence type="ECO:0000313" key="3">
    <source>
        <dbReference type="Proteomes" id="UP001493487"/>
    </source>
</evidence>
<comment type="caution">
    <text evidence="2">The sequence shown here is derived from an EMBL/GenBank/DDBJ whole genome shotgun (WGS) entry which is preliminary data.</text>
</comment>
<dbReference type="InterPro" id="IPR016181">
    <property type="entry name" value="Acyl_CoA_acyltransferase"/>
</dbReference>
<keyword evidence="3" id="KW-1185">Reference proteome</keyword>
<dbReference type="Pfam" id="PF13302">
    <property type="entry name" value="Acetyltransf_3"/>
    <property type="match status" value="1"/>
</dbReference>
<protein>
    <submittedName>
        <fullName evidence="2">GNAT family protein</fullName>
        <ecNumber evidence="2">2.-.-.-</ecNumber>
    </submittedName>
</protein>
<dbReference type="SUPFAM" id="SSF55729">
    <property type="entry name" value="Acyl-CoA N-acyltransferases (Nat)"/>
    <property type="match status" value="1"/>
</dbReference>
<organism evidence="2 3">
    <name type="scientific">Cohnella silvisoli</name>
    <dbReference type="NCBI Taxonomy" id="2873699"/>
    <lineage>
        <taxon>Bacteria</taxon>
        <taxon>Bacillati</taxon>
        <taxon>Bacillota</taxon>
        <taxon>Bacilli</taxon>
        <taxon>Bacillales</taxon>
        <taxon>Paenibacillaceae</taxon>
        <taxon>Cohnella</taxon>
    </lineage>
</organism>
<accession>A0ABV1KYF6</accession>
<dbReference type="Proteomes" id="UP001493487">
    <property type="component" value="Unassembled WGS sequence"/>
</dbReference>
<sequence length="165" mass="19158">MFDKEITKYSGNHIATDEDLKNYIRMTLLSRKEKISYPFIVIDKASGQVAGSTCFGNIMFHSKRLEIGWTWYGAAFRGKGINKASKYELLRYVFEILDFNRVQFSVDTENIRSQKAVLKLGAKQEGIFRSNYINASGETRDDVYYSIIMSEWPEIKNTVFKDFSR</sequence>
<evidence type="ECO:0000313" key="2">
    <source>
        <dbReference type="EMBL" id="MEQ4485090.1"/>
    </source>
</evidence>
<dbReference type="GO" id="GO:0016740">
    <property type="term" value="F:transferase activity"/>
    <property type="evidence" value="ECO:0007669"/>
    <property type="project" value="UniProtKB-KW"/>
</dbReference>
<dbReference type="EMBL" id="JASKHM010000013">
    <property type="protein sequence ID" value="MEQ4485090.1"/>
    <property type="molecule type" value="Genomic_DNA"/>
</dbReference>
<keyword evidence="2" id="KW-0808">Transferase</keyword>
<dbReference type="EC" id="2.-.-.-" evidence="2"/>
<dbReference type="PANTHER" id="PTHR43610">
    <property type="entry name" value="BLL6696 PROTEIN"/>
    <property type="match status" value="1"/>
</dbReference>
<feature type="domain" description="N-acetyltransferase" evidence="1">
    <location>
        <begin position="1"/>
        <end position="150"/>
    </location>
</feature>
<dbReference type="PROSITE" id="PS51186">
    <property type="entry name" value="GNAT"/>
    <property type="match status" value="1"/>
</dbReference>
<dbReference type="Gene3D" id="3.40.630.30">
    <property type="match status" value="1"/>
</dbReference>
<name>A0ABV1KYF6_9BACL</name>
<gene>
    <name evidence="2" type="ORF">QJS35_22120</name>
</gene>
<dbReference type="PANTHER" id="PTHR43610:SF1">
    <property type="entry name" value="N-ACETYLTRANSFERASE DOMAIN-CONTAINING PROTEIN"/>
    <property type="match status" value="1"/>
</dbReference>
<reference evidence="2 3" key="1">
    <citation type="journal article" date="2023" name="Genome Announc.">
        <title>Pan-Genome Analyses of the Genus Cohnella and Proposal of the Novel Species Cohnella silvisoli sp. nov., Isolated from Forest Soil.</title>
        <authorList>
            <person name="Wang C."/>
            <person name="Mao L."/>
            <person name="Bao G."/>
            <person name="Zhu H."/>
        </authorList>
    </citation>
    <scope>NUCLEOTIDE SEQUENCE [LARGE SCALE GENOMIC DNA]</scope>
    <source>
        <strain evidence="2 3">NL03-T5-1</strain>
    </source>
</reference>
<dbReference type="InterPro" id="IPR000182">
    <property type="entry name" value="GNAT_dom"/>
</dbReference>
<evidence type="ECO:0000259" key="1">
    <source>
        <dbReference type="PROSITE" id="PS51186"/>
    </source>
</evidence>
<proteinExistence type="predicted"/>